<dbReference type="AlphaFoldDB" id="A0A081BHX7"/>
<reference evidence="4" key="1">
    <citation type="journal article" date="2014" name="Genome Announc.">
        <title>Draft Genome Sequence of Lactobacillus oryzae Strain SG293T.</title>
        <authorList>
            <person name="Tanizawa Y."/>
            <person name="Fujisawa T."/>
            <person name="Mochizuki T."/>
            <person name="Kaminuma E."/>
            <person name="Nakamura Y."/>
            <person name="Tohno M."/>
        </authorList>
    </citation>
    <scope>NUCLEOTIDE SEQUENCE [LARGE SCALE GENOMIC DNA]</scope>
    <source>
        <strain evidence="4">SG293</strain>
    </source>
</reference>
<gene>
    <name evidence="4" type="ORF">LOSG293_100100</name>
</gene>
<dbReference type="InterPro" id="IPR027417">
    <property type="entry name" value="P-loop_NTPase"/>
</dbReference>
<dbReference type="STRING" id="1291743.LOSG293_100100"/>
<dbReference type="GO" id="GO:0005524">
    <property type="term" value="F:ATP binding"/>
    <property type="evidence" value="ECO:0007669"/>
    <property type="project" value="UniProtKB-KW"/>
</dbReference>
<dbReference type="SMART" id="SM00382">
    <property type="entry name" value="AAA"/>
    <property type="match status" value="1"/>
</dbReference>
<dbReference type="Proteomes" id="UP000028700">
    <property type="component" value="Unassembled WGS sequence"/>
</dbReference>
<dbReference type="InterPro" id="IPR003439">
    <property type="entry name" value="ABC_transporter-like_ATP-bd"/>
</dbReference>
<evidence type="ECO:0000256" key="1">
    <source>
        <dbReference type="ARBA" id="ARBA00022741"/>
    </source>
</evidence>
<dbReference type="Gene3D" id="3.40.50.300">
    <property type="entry name" value="P-loop containing nucleotide triphosphate hydrolases"/>
    <property type="match status" value="1"/>
</dbReference>
<dbReference type="GO" id="GO:0016887">
    <property type="term" value="F:ATP hydrolysis activity"/>
    <property type="evidence" value="ECO:0007669"/>
    <property type="project" value="InterPro"/>
</dbReference>
<dbReference type="GO" id="GO:0022857">
    <property type="term" value="F:transmembrane transporter activity"/>
    <property type="evidence" value="ECO:0007669"/>
    <property type="project" value="TreeGrafter"/>
</dbReference>
<dbReference type="Pfam" id="PF00005">
    <property type="entry name" value="ABC_tran"/>
    <property type="match status" value="1"/>
</dbReference>
<dbReference type="PROSITE" id="PS00211">
    <property type="entry name" value="ABC_TRANSPORTER_1"/>
    <property type="match status" value="1"/>
</dbReference>
<dbReference type="RefSeq" id="WP_034527176.1">
    <property type="nucleotide sequence ID" value="NZ_BBAZ01000007.1"/>
</dbReference>
<evidence type="ECO:0000313" key="4">
    <source>
        <dbReference type="EMBL" id="GAK47645.1"/>
    </source>
</evidence>
<evidence type="ECO:0000259" key="3">
    <source>
        <dbReference type="PROSITE" id="PS50893"/>
    </source>
</evidence>
<sequence>MTKPILKLDDVVVNVNQNTPEQITILNHLNLTVNEGDFITVLGSNGAGKSTLFNSIGGNLKIDGGSITVRDKDITHFSEERRTHFLSRVFQDPKLGTAPRMTVAENLLLAKKRGEKRHLKPRGLKPNMAEFKTLTETMRNGLEHRLNTPTGSLSGGQRQALSFLMATLKRPDILLLDEHTAALDPKTSQQLMEATNDRIKEEKLTCLMITHHLEDALKYGNRLIVLQDGQISFDVSGAEKASLTQEQLLTFFADIEQ</sequence>
<keyword evidence="5" id="KW-1185">Reference proteome</keyword>
<dbReference type="OrthoDB" id="9776369at2"/>
<dbReference type="SUPFAM" id="SSF52540">
    <property type="entry name" value="P-loop containing nucleoside triphosphate hydrolases"/>
    <property type="match status" value="1"/>
</dbReference>
<feature type="domain" description="ABC transporter" evidence="3">
    <location>
        <begin position="6"/>
        <end position="253"/>
    </location>
</feature>
<accession>A0A081BHX7</accession>
<comment type="caution">
    <text evidence="4">The sequence shown here is derived from an EMBL/GenBank/DDBJ whole genome shotgun (WGS) entry which is preliminary data.</text>
</comment>
<dbReference type="EMBL" id="BBJM01000010">
    <property type="protein sequence ID" value="GAK47645.1"/>
    <property type="molecule type" value="Genomic_DNA"/>
</dbReference>
<name>A0A081BHX7_9LACO</name>
<evidence type="ECO:0000256" key="2">
    <source>
        <dbReference type="ARBA" id="ARBA00022840"/>
    </source>
</evidence>
<dbReference type="PANTHER" id="PTHR24220:SF692">
    <property type="entry name" value="ABC TRANSPORTER DOMAIN-CONTAINING PROTEIN"/>
    <property type="match status" value="1"/>
</dbReference>
<dbReference type="PANTHER" id="PTHR24220">
    <property type="entry name" value="IMPORT ATP-BINDING PROTEIN"/>
    <property type="match status" value="1"/>
</dbReference>
<proteinExistence type="predicted"/>
<dbReference type="InterPro" id="IPR015854">
    <property type="entry name" value="ABC_transpr_LolD-like"/>
</dbReference>
<dbReference type="InterPro" id="IPR017871">
    <property type="entry name" value="ABC_transporter-like_CS"/>
</dbReference>
<dbReference type="PROSITE" id="PS50893">
    <property type="entry name" value="ABC_TRANSPORTER_2"/>
    <property type="match status" value="1"/>
</dbReference>
<keyword evidence="1" id="KW-0547">Nucleotide-binding</keyword>
<dbReference type="InterPro" id="IPR003593">
    <property type="entry name" value="AAA+_ATPase"/>
</dbReference>
<organism evidence="4 5">
    <name type="scientific">Secundilactobacillus oryzae JCM 18671</name>
    <dbReference type="NCBI Taxonomy" id="1291743"/>
    <lineage>
        <taxon>Bacteria</taxon>
        <taxon>Bacillati</taxon>
        <taxon>Bacillota</taxon>
        <taxon>Bacilli</taxon>
        <taxon>Lactobacillales</taxon>
        <taxon>Lactobacillaceae</taxon>
        <taxon>Secundilactobacillus</taxon>
    </lineage>
</organism>
<dbReference type="GO" id="GO:0005886">
    <property type="term" value="C:plasma membrane"/>
    <property type="evidence" value="ECO:0007669"/>
    <property type="project" value="TreeGrafter"/>
</dbReference>
<keyword evidence="2 4" id="KW-0067">ATP-binding</keyword>
<protein>
    <submittedName>
        <fullName evidence="4">Putative ABC transport system ATP-binding protein</fullName>
    </submittedName>
</protein>
<evidence type="ECO:0000313" key="5">
    <source>
        <dbReference type="Proteomes" id="UP000028700"/>
    </source>
</evidence>
<dbReference type="eggNOG" id="COG1101">
    <property type="taxonomic scope" value="Bacteria"/>
</dbReference>